<evidence type="ECO:0000256" key="1">
    <source>
        <dbReference type="ARBA" id="ARBA00022723"/>
    </source>
</evidence>
<reference evidence="10" key="1">
    <citation type="journal article" date="2011" name="Genome Biol.">
        <title>The draft genome of the carcinogenic human liver fluke Clonorchis sinensis.</title>
        <authorList>
            <person name="Wang X."/>
            <person name="Chen W."/>
            <person name="Huang Y."/>
            <person name="Sun J."/>
            <person name="Men J."/>
            <person name="Liu H."/>
            <person name="Luo F."/>
            <person name="Guo L."/>
            <person name="Lv X."/>
            <person name="Deng C."/>
            <person name="Zhou C."/>
            <person name="Fan Y."/>
            <person name="Li X."/>
            <person name="Huang L."/>
            <person name="Hu Y."/>
            <person name="Liang C."/>
            <person name="Hu X."/>
            <person name="Xu J."/>
            <person name="Yu X."/>
        </authorList>
    </citation>
    <scope>NUCLEOTIDE SEQUENCE [LARGE SCALE GENOMIC DNA]</scope>
    <source>
        <strain evidence="10">Henan</strain>
    </source>
</reference>
<dbReference type="GO" id="GO:0003713">
    <property type="term" value="F:transcription coactivator activity"/>
    <property type="evidence" value="ECO:0007669"/>
    <property type="project" value="TreeGrafter"/>
</dbReference>
<dbReference type="GO" id="GO:0043565">
    <property type="term" value="F:sequence-specific DNA binding"/>
    <property type="evidence" value="ECO:0007669"/>
    <property type="project" value="InterPro"/>
</dbReference>
<dbReference type="InterPro" id="IPR017884">
    <property type="entry name" value="SANT_dom"/>
</dbReference>
<feature type="domain" description="SANT" evidence="9">
    <location>
        <begin position="8"/>
        <end position="60"/>
    </location>
</feature>
<proteinExistence type="predicted"/>
<evidence type="ECO:0000256" key="3">
    <source>
        <dbReference type="ARBA" id="ARBA00022833"/>
    </source>
</evidence>
<keyword evidence="11" id="KW-1185">Reference proteome</keyword>
<dbReference type="SUPFAM" id="SSF46689">
    <property type="entry name" value="Homeodomain-like"/>
    <property type="match status" value="1"/>
</dbReference>
<dbReference type="EMBL" id="DF144867">
    <property type="protein sequence ID" value="GAA57583.1"/>
    <property type="molecule type" value="Genomic_DNA"/>
</dbReference>
<organism evidence="10 11">
    <name type="scientific">Clonorchis sinensis</name>
    <name type="common">Chinese liver fluke</name>
    <dbReference type="NCBI Taxonomy" id="79923"/>
    <lineage>
        <taxon>Eukaryota</taxon>
        <taxon>Metazoa</taxon>
        <taxon>Spiralia</taxon>
        <taxon>Lophotrochozoa</taxon>
        <taxon>Platyhelminthes</taxon>
        <taxon>Trematoda</taxon>
        <taxon>Digenea</taxon>
        <taxon>Opisthorchiida</taxon>
        <taxon>Opisthorchiata</taxon>
        <taxon>Opisthorchiidae</taxon>
        <taxon>Clonorchis</taxon>
    </lineage>
</organism>
<gene>
    <name evidence="10" type="ORF">CLF_112927</name>
</gene>
<keyword evidence="4" id="KW-0238">DNA-binding</keyword>
<evidence type="ECO:0000259" key="8">
    <source>
        <dbReference type="PROSITE" id="PS50114"/>
    </source>
</evidence>
<name>G7YXA3_CLOSI</name>
<dbReference type="InterPro" id="IPR009057">
    <property type="entry name" value="Homeodomain-like_sf"/>
</dbReference>
<dbReference type="InterPro" id="IPR000679">
    <property type="entry name" value="Znf_GATA"/>
</dbReference>
<keyword evidence="5" id="KW-0539">Nucleus</keyword>
<dbReference type="GO" id="GO:0003714">
    <property type="term" value="F:transcription corepressor activity"/>
    <property type="evidence" value="ECO:0007669"/>
    <property type="project" value="TreeGrafter"/>
</dbReference>
<evidence type="ECO:0000256" key="5">
    <source>
        <dbReference type="ARBA" id="ARBA00023242"/>
    </source>
</evidence>
<dbReference type="PANTHER" id="PTHR10865:SF29">
    <property type="entry name" value="METASTASIS ASSOCIATED 1-LIKE, ISOFORM D"/>
    <property type="match status" value="1"/>
</dbReference>
<sequence>GQPVICKDQLEEWSTSESHLFEEALDKYSKVFPDILSDYMPWKTHKSLVEMYYFWKTTDRYVRQRRTKLAAQEHKLKQVYIPNYSKPNPSVLYNGPDKGGRGCEGCPATTSPQWYAWGPQNLLYRLCTSCWTYWKRYGGLKNLVSKERQAASRTSSQTSGSTSETDSKSMVITDGPVGSTASVSHCSLSFCACPMKSPSIPYFAFLILQTSVPSQSAMRYAEGGGVPAALVSGPRGTLCFRTPSVIRLARVLCPELVRPILLARRPGKPAETTATGGSSSISGSGDAVADSLSFAALRTAVEPLLSRLPDPTVLLVRPRRIAPLDCVINNLAERKGIPLRRIDFSHALGSASQLNGPVLTAGKRLRSPSGGNELNGTGTSGTKREMGDLLNGTQPVQEDNTSTSPPPCKKQATTGATGGTRTDPSNGIIIVPDGPVEKESDLPDKAYHCCRQLHTPTYCGAPGYLFMNTGLSYIKKLYKDTERKVAGKRQSQ</sequence>
<dbReference type="GO" id="GO:0042826">
    <property type="term" value="F:histone deacetylase binding"/>
    <property type="evidence" value="ECO:0007669"/>
    <property type="project" value="TreeGrafter"/>
</dbReference>
<dbReference type="GO" id="GO:0000122">
    <property type="term" value="P:negative regulation of transcription by RNA polymerase II"/>
    <property type="evidence" value="ECO:0007669"/>
    <property type="project" value="TreeGrafter"/>
</dbReference>
<evidence type="ECO:0000256" key="6">
    <source>
        <dbReference type="PROSITE-ProRule" id="PRU00094"/>
    </source>
</evidence>
<dbReference type="Proteomes" id="UP000008909">
    <property type="component" value="Unassembled WGS sequence"/>
</dbReference>
<feature type="compositionally biased region" description="Low complexity" evidence="7">
    <location>
        <begin position="152"/>
        <end position="164"/>
    </location>
</feature>
<feature type="compositionally biased region" description="Polar residues" evidence="7">
    <location>
        <begin position="391"/>
        <end position="403"/>
    </location>
</feature>
<evidence type="ECO:0000256" key="2">
    <source>
        <dbReference type="ARBA" id="ARBA00022771"/>
    </source>
</evidence>
<accession>G7YXA3</accession>
<dbReference type="SMART" id="SM00401">
    <property type="entry name" value="ZnF_GATA"/>
    <property type="match status" value="1"/>
</dbReference>
<reference key="2">
    <citation type="submission" date="2011-10" db="EMBL/GenBank/DDBJ databases">
        <title>The genome and transcriptome sequence of Clonorchis sinensis provide insights into the carcinogenic liver fluke.</title>
        <authorList>
            <person name="Wang X."/>
            <person name="Huang Y."/>
            <person name="Chen W."/>
            <person name="Liu H."/>
            <person name="Guo L."/>
            <person name="Chen Y."/>
            <person name="Luo F."/>
            <person name="Zhou W."/>
            <person name="Sun J."/>
            <person name="Mao Q."/>
            <person name="Liang P."/>
            <person name="Zhou C."/>
            <person name="Tian Y."/>
            <person name="Men J."/>
            <person name="Lv X."/>
            <person name="Huang L."/>
            <person name="Zhou J."/>
            <person name="Hu Y."/>
            <person name="Li R."/>
            <person name="Zhang F."/>
            <person name="Lei H."/>
            <person name="Li X."/>
            <person name="Hu X."/>
            <person name="Liang C."/>
            <person name="Xu J."/>
            <person name="Wu Z."/>
            <person name="Yu X."/>
        </authorList>
    </citation>
    <scope>NUCLEOTIDE SEQUENCE</scope>
    <source>
        <strain>Henan</strain>
    </source>
</reference>
<feature type="region of interest" description="Disordered" evidence="7">
    <location>
        <begin position="361"/>
        <end position="428"/>
    </location>
</feature>
<feature type="compositionally biased region" description="Low complexity" evidence="7">
    <location>
        <begin position="412"/>
        <end position="422"/>
    </location>
</feature>
<evidence type="ECO:0000313" key="11">
    <source>
        <dbReference type="Proteomes" id="UP000008909"/>
    </source>
</evidence>
<dbReference type="PROSITE" id="PS50114">
    <property type="entry name" value="GATA_ZN_FINGER_2"/>
    <property type="match status" value="1"/>
</dbReference>
<dbReference type="InterPro" id="IPR040138">
    <property type="entry name" value="MIER/MTA"/>
</dbReference>
<evidence type="ECO:0000256" key="4">
    <source>
        <dbReference type="ARBA" id="ARBA00023125"/>
    </source>
</evidence>
<keyword evidence="3" id="KW-0862">Zinc</keyword>
<evidence type="ECO:0000259" key="9">
    <source>
        <dbReference type="PROSITE" id="PS51293"/>
    </source>
</evidence>
<feature type="non-terminal residue" evidence="10">
    <location>
        <position position="1"/>
    </location>
</feature>
<evidence type="ECO:0000256" key="7">
    <source>
        <dbReference type="SAM" id="MobiDB-lite"/>
    </source>
</evidence>
<feature type="compositionally biased region" description="Polar residues" evidence="7">
    <location>
        <begin position="369"/>
        <end position="381"/>
    </location>
</feature>
<dbReference type="GO" id="GO:0016581">
    <property type="term" value="C:NuRD complex"/>
    <property type="evidence" value="ECO:0007669"/>
    <property type="project" value="TreeGrafter"/>
</dbReference>
<dbReference type="Gene3D" id="1.10.10.60">
    <property type="entry name" value="Homeodomain-like"/>
    <property type="match status" value="1"/>
</dbReference>
<dbReference type="FunFam" id="1.10.10.60:FF:000012">
    <property type="entry name" value="Metastasis-associated 1 family, member 3"/>
    <property type="match status" value="1"/>
</dbReference>
<dbReference type="PANTHER" id="PTHR10865">
    <property type="entry name" value="METASTASIS-ASSOCIATED PROTEIN AND MESODERM INDUCTION EARLY RESPONSE PROTEIN"/>
    <property type="match status" value="1"/>
</dbReference>
<dbReference type="PROSITE" id="PS51293">
    <property type="entry name" value="SANT"/>
    <property type="match status" value="1"/>
</dbReference>
<dbReference type="GO" id="GO:0008270">
    <property type="term" value="F:zinc ion binding"/>
    <property type="evidence" value="ECO:0007669"/>
    <property type="project" value="UniProtKB-KW"/>
</dbReference>
<keyword evidence="1" id="KW-0479">Metal-binding</keyword>
<keyword evidence="2 6" id="KW-0863">Zinc-finger</keyword>
<protein>
    <submittedName>
        <fullName evidence="10">Metastasis-associated protein MTA1</fullName>
    </submittedName>
</protein>
<feature type="region of interest" description="Disordered" evidence="7">
    <location>
        <begin position="148"/>
        <end position="173"/>
    </location>
</feature>
<feature type="domain" description="GATA-type" evidence="8">
    <location>
        <begin position="97"/>
        <end position="153"/>
    </location>
</feature>
<dbReference type="CDD" id="cd00202">
    <property type="entry name" value="ZnF_GATA"/>
    <property type="match status" value="1"/>
</dbReference>
<evidence type="ECO:0000313" key="10">
    <source>
        <dbReference type="EMBL" id="GAA57583.1"/>
    </source>
</evidence>
<dbReference type="AlphaFoldDB" id="G7YXA3"/>